<accession>A0A7K1TKK6</accession>
<organism evidence="1 2">
    <name type="scientific">Hymenobacter ginkgonis</name>
    <dbReference type="NCBI Taxonomy" id="2682976"/>
    <lineage>
        <taxon>Bacteria</taxon>
        <taxon>Pseudomonadati</taxon>
        <taxon>Bacteroidota</taxon>
        <taxon>Cytophagia</taxon>
        <taxon>Cytophagales</taxon>
        <taxon>Hymenobacteraceae</taxon>
        <taxon>Hymenobacter</taxon>
    </lineage>
</organism>
<dbReference type="EMBL" id="WQKZ01000008">
    <property type="protein sequence ID" value="MVN78947.1"/>
    <property type="molecule type" value="Genomic_DNA"/>
</dbReference>
<proteinExistence type="predicted"/>
<dbReference type="RefSeq" id="WP_157569587.1">
    <property type="nucleotide sequence ID" value="NZ_WQKZ01000008.1"/>
</dbReference>
<dbReference type="Proteomes" id="UP000441336">
    <property type="component" value="Unassembled WGS sequence"/>
</dbReference>
<keyword evidence="2" id="KW-1185">Reference proteome</keyword>
<dbReference type="AlphaFoldDB" id="A0A7K1TKK6"/>
<evidence type="ECO:0000313" key="2">
    <source>
        <dbReference type="Proteomes" id="UP000441336"/>
    </source>
</evidence>
<reference evidence="1 2" key="1">
    <citation type="submission" date="2019-12" db="EMBL/GenBank/DDBJ databases">
        <title>Hymenobacter sp. HMF4947 Genome sequencing and assembly.</title>
        <authorList>
            <person name="Kang H."/>
            <person name="Cha I."/>
            <person name="Kim H."/>
            <person name="Joh K."/>
        </authorList>
    </citation>
    <scope>NUCLEOTIDE SEQUENCE [LARGE SCALE GENOMIC DNA]</scope>
    <source>
        <strain evidence="1 2">HMF4947</strain>
    </source>
</reference>
<sequence>MHLLDPNKEWHHHAHEYMKCFMDSDWTMYLSTIAIAEWCVKGQMHQLPLQNLQILPFAVSHAERAGAFTAVALQNRPSEPNQRALVKNDTKLFAQADEKNDITYYLSSDNKSEKLFQQIIRSGYQPRFRFASLCLPIEQTLPVRPAIRGLFGI</sequence>
<gene>
    <name evidence="1" type="ORF">GO988_21670</name>
</gene>
<comment type="caution">
    <text evidence="1">The sequence shown here is derived from an EMBL/GenBank/DDBJ whole genome shotgun (WGS) entry which is preliminary data.</text>
</comment>
<name>A0A7K1TKK6_9BACT</name>
<evidence type="ECO:0000313" key="1">
    <source>
        <dbReference type="EMBL" id="MVN78947.1"/>
    </source>
</evidence>
<protein>
    <submittedName>
        <fullName evidence="1">Uncharacterized protein</fullName>
    </submittedName>
</protein>